<organism evidence="3 4">
    <name type="scientific">Sulfitobacter brevis</name>
    <dbReference type="NCBI Taxonomy" id="74348"/>
    <lineage>
        <taxon>Bacteria</taxon>
        <taxon>Pseudomonadati</taxon>
        <taxon>Pseudomonadota</taxon>
        <taxon>Alphaproteobacteria</taxon>
        <taxon>Rhodobacterales</taxon>
        <taxon>Roseobacteraceae</taxon>
        <taxon>Sulfitobacter</taxon>
    </lineage>
</organism>
<evidence type="ECO:0008006" key="5">
    <source>
        <dbReference type="Google" id="ProtNLM"/>
    </source>
</evidence>
<proteinExistence type="predicted"/>
<dbReference type="PANTHER" id="PTHR39962:SF1">
    <property type="entry name" value="LPXI FAMILY PROTEIN"/>
    <property type="match status" value="1"/>
</dbReference>
<dbReference type="Pfam" id="PF06230">
    <property type="entry name" value="LpxI_C"/>
    <property type="match status" value="1"/>
</dbReference>
<dbReference type="InterPro" id="IPR041255">
    <property type="entry name" value="LpxI_N"/>
</dbReference>
<dbReference type="Proteomes" id="UP000198977">
    <property type="component" value="Unassembled WGS sequence"/>
</dbReference>
<dbReference type="AlphaFoldDB" id="A0A1I1UZN4"/>
<sequence length="264" mass="27284">MTLALIAGNGALPAAIVAALNVRPLVCVFEGCAPDGLQPDLTFRLETLGSLLQALSEQGVTEVCFAGALARPQLDPSKLDALTAPLVPMMLAALQKGDDGALRVILDLFETRGFALRAAHDLAPDLLIRDGILTVVQPDAQMRADADVGAAHIALMGPRDIGQACVVAGGEVRGMEDSTGTDALMSREAAALAGTRAILFKGPKPDQSRLVDLPTIGPDTVRNAINAGLVGIVVDAGEVLMLEPQKCRAIADAAGLVIWARTSA</sequence>
<dbReference type="InterPro" id="IPR043167">
    <property type="entry name" value="LpxI_C_sf"/>
</dbReference>
<gene>
    <name evidence="3" type="ORF">SAMN04488523_102315</name>
</gene>
<feature type="domain" description="LpxI N-terminal" evidence="2">
    <location>
        <begin position="3"/>
        <end position="126"/>
    </location>
</feature>
<dbReference type="Pfam" id="PF17930">
    <property type="entry name" value="LpxI_N"/>
    <property type="match status" value="1"/>
</dbReference>
<dbReference type="RefSeq" id="WP_093922535.1">
    <property type="nucleotide sequence ID" value="NZ_FOMW01000002.1"/>
</dbReference>
<keyword evidence="4" id="KW-1185">Reference proteome</keyword>
<dbReference type="OrthoDB" id="9789836at2"/>
<feature type="domain" description="LpxI C-terminal" evidence="1">
    <location>
        <begin position="130"/>
        <end position="259"/>
    </location>
</feature>
<dbReference type="InterPro" id="IPR010415">
    <property type="entry name" value="LpxI_C"/>
</dbReference>
<dbReference type="Gene3D" id="3.40.140.80">
    <property type="match status" value="1"/>
</dbReference>
<evidence type="ECO:0000313" key="3">
    <source>
        <dbReference type="EMBL" id="SFD76282.1"/>
    </source>
</evidence>
<dbReference type="EMBL" id="FOMW01000002">
    <property type="protein sequence ID" value="SFD76282.1"/>
    <property type="molecule type" value="Genomic_DNA"/>
</dbReference>
<name>A0A1I1UZN4_9RHOB</name>
<evidence type="ECO:0000313" key="4">
    <source>
        <dbReference type="Proteomes" id="UP000198977"/>
    </source>
</evidence>
<accession>A0A1I1UZN4</accession>
<dbReference type="STRING" id="74348.SAMN04488523_102315"/>
<dbReference type="PANTHER" id="PTHR39962">
    <property type="entry name" value="BLL4848 PROTEIN"/>
    <property type="match status" value="1"/>
</dbReference>
<protein>
    <recommendedName>
        <fullName evidence="5">Phosphatidate cytidylyltransferase</fullName>
    </recommendedName>
</protein>
<dbReference type="InterPro" id="IPR053174">
    <property type="entry name" value="LpxI"/>
</dbReference>
<reference evidence="3 4" key="1">
    <citation type="submission" date="2016-10" db="EMBL/GenBank/DDBJ databases">
        <authorList>
            <person name="de Groot N.N."/>
        </authorList>
    </citation>
    <scope>NUCLEOTIDE SEQUENCE [LARGE SCALE GENOMIC DNA]</scope>
    <source>
        <strain evidence="3 4">DSM 11443</strain>
    </source>
</reference>
<evidence type="ECO:0000259" key="1">
    <source>
        <dbReference type="Pfam" id="PF06230"/>
    </source>
</evidence>
<evidence type="ECO:0000259" key="2">
    <source>
        <dbReference type="Pfam" id="PF17930"/>
    </source>
</evidence>
<dbReference type="Gene3D" id="3.40.50.20">
    <property type="match status" value="1"/>
</dbReference>